<accession>A0ABY5DSM3</accession>
<dbReference type="Gene3D" id="3.90.550.10">
    <property type="entry name" value="Spore Coat Polysaccharide Biosynthesis Protein SpsA, Chain A"/>
    <property type="match status" value="1"/>
</dbReference>
<evidence type="ECO:0000313" key="5">
    <source>
        <dbReference type="EMBL" id="UTI65018.1"/>
    </source>
</evidence>
<gene>
    <name evidence="5" type="ORF">NBH00_02135</name>
</gene>
<evidence type="ECO:0000256" key="4">
    <source>
        <dbReference type="ARBA" id="ARBA00022679"/>
    </source>
</evidence>
<dbReference type="InterPro" id="IPR029044">
    <property type="entry name" value="Nucleotide-diphossugar_trans"/>
</dbReference>
<dbReference type="PANTHER" id="PTHR43179">
    <property type="entry name" value="RHAMNOSYLTRANSFERASE WBBL"/>
    <property type="match status" value="1"/>
</dbReference>
<dbReference type="Proteomes" id="UP001056035">
    <property type="component" value="Chromosome"/>
</dbReference>
<evidence type="ECO:0000313" key="6">
    <source>
        <dbReference type="Proteomes" id="UP001056035"/>
    </source>
</evidence>
<organism evidence="5 6">
    <name type="scientific">Paraconexibacter antarcticus</name>
    <dbReference type="NCBI Taxonomy" id="2949664"/>
    <lineage>
        <taxon>Bacteria</taxon>
        <taxon>Bacillati</taxon>
        <taxon>Actinomycetota</taxon>
        <taxon>Thermoleophilia</taxon>
        <taxon>Solirubrobacterales</taxon>
        <taxon>Paraconexibacteraceae</taxon>
        <taxon>Paraconexibacter</taxon>
    </lineage>
</organism>
<dbReference type="Pfam" id="PF13641">
    <property type="entry name" value="Glyco_tranf_2_3"/>
    <property type="match status" value="1"/>
</dbReference>
<evidence type="ECO:0000256" key="3">
    <source>
        <dbReference type="ARBA" id="ARBA00022676"/>
    </source>
</evidence>
<keyword evidence="6" id="KW-1185">Reference proteome</keyword>
<protein>
    <submittedName>
        <fullName evidence="5">Glycosyltransferase</fullName>
        <ecNumber evidence="5">2.4.-.-</ecNumber>
    </submittedName>
</protein>
<dbReference type="RefSeq" id="WP_254571710.1">
    <property type="nucleotide sequence ID" value="NZ_CP098502.1"/>
</dbReference>
<evidence type="ECO:0000256" key="1">
    <source>
        <dbReference type="ARBA" id="ARBA00004776"/>
    </source>
</evidence>
<sequence>MSASTVILVLSVDEAPLLQSCLPAALAQPDARVVVIDNACSDGTVALCASLGVEAVATGERLSYAAAMNVGLRAVGVDGAGEDRPSVVLLLNADCVIDDGFLAAALPRLAQPGIGSVAPKLIRATGPEVADRLDVIDTVGMFVDRRRKNGLVGHGEPASRYAIGREVFGGDGACVLYRREVLDRCAVDGEVFDEDMALWASDVDLAWRAQVLGWRAFYEPAAVGWHQRFYSPTTRKSVSEAHRRLQFRNRYLMMLKNDTAGSLLRDLPWVLGYEVLALGHVLLRERCLLGGYREAWELRGGARRRRGAVQARRVGERRIGFGVRAAA</sequence>
<dbReference type="SUPFAM" id="SSF53448">
    <property type="entry name" value="Nucleotide-diphospho-sugar transferases"/>
    <property type="match status" value="1"/>
</dbReference>
<evidence type="ECO:0000256" key="2">
    <source>
        <dbReference type="ARBA" id="ARBA00006739"/>
    </source>
</evidence>
<keyword evidence="4 5" id="KW-0808">Transferase</keyword>
<name>A0ABY5DSM3_9ACTN</name>
<keyword evidence="3 5" id="KW-0328">Glycosyltransferase</keyword>
<comment type="pathway">
    <text evidence="1">Cell wall biogenesis; cell wall polysaccharide biosynthesis.</text>
</comment>
<comment type="similarity">
    <text evidence="2">Belongs to the glycosyltransferase 2 family.</text>
</comment>
<reference evidence="5 6" key="1">
    <citation type="submission" date="2022-06" db="EMBL/GenBank/DDBJ databases">
        <title>Paraconexibacter antarcticus.</title>
        <authorList>
            <person name="Kim C.S."/>
        </authorList>
    </citation>
    <scope>NUCLEOTIDE SEQUENCE [LARGE SCALE GENOMIC DNA]</scope>
    <source>
        <strain evidence="5 6">02-257</strain>
    </source>
</reference>
<dbReference type="GO" id="GO:0016757">
    <property type="term" value="F:glycosyltransferase activity"/>
    <property type="evidence" value="ECO:0007669"/>
    <property type="project" value="UniProtKB-KW"/>
</dbReference>
<proteinExistence type="inferred from homology"/>
<dbReference type="PANTHER" id="PTHR43179:SF12">
    <property type="entry name" value="GALACTOFURANOSYLTRANSFERASE GLFT2"/>
    <property type="match status" value="1"/>
</dbReference>
<dbReference type="EMBL" id="CP098502">
    <property type="protein sequence ID" value="UTI65018.1"/>
    <property type="molecule type" value="Genomic_DNA"/>
</dbReference>
<dbReference type="EC" id="2.4.-.-" evidence="5"/>